<comment type="caution">
    <text evidence="1">The sequence shown here is derived from an EMBL/GenBank/DDBJ whole genome shotgun (WGS) entry which is preliminary data.</text>
</comment>
<sequence>MTIIIIAIAIETDIIKIQYYEEDSELDSFELSFIVSSFSLATFKLQSLINVFKLLLVIFYVDRFHD</sequence>
<accession>A0A9E2NVS9</accession>
<proteinExistence type="predicted"/>
<dbReference type="Proteomes" id="UP000824247">
    <property type="component" value="Unassembled WGS sequence"/>
</dbReference>
<reference evidence="1" key="2">
    <citation type="submission" date="2021-04" db="EMBL/GenBank/DDBJ databases">
        <authorList>
            <person name="Gilroy R."/>
        </authorList>
    </citation>
    <scope>NUCLEOTIDE SEQUENCE</scope>
    <source>
        <strain evidence="1">A5-1222</strain>
    </source>
</reference>
<organism evidence="1 2">
    <name type="scientific">Candidatus Ureaplasma intestinipullorum</name>
    <dbReference type="NCBI Taxonomy" id="2838770"/>
    <lineage>
        <taxon>Bacteria</taxon>
        <taxon>Bacillati</taxon>
        <taxon>Mycoplasmatota</taxon>
        <taxon>Mycoplasmoidales</taxon>
        <taxon>Mycoplasmoidaceae</taxon>
        <taxon>Ureaplasma</taxon>
    </lineage>
</organism>
<dbReference type="EMBL" id="JAHLFM010000017">
    <property type="protein sequence ID" value="MBU3830732.1"/>
    <property type="molecule type" value="Genomic_DNA"/>
</dbReference>
<gene>
    <name evidence="1" type="ORF">H9897_01025</name>
</gene>
<dbReference type="AlphaFoldDB" id="A0A9E2NVS9"/>
<evidence type="ECO:0000313" key="1">
    <source>
        <dbReference type="EMBL" id="MBU3830732.1"/>
    </source>
</evidence>
<name>A0A9E2NVS9_9BACT</name>
<reference evidence="1" key="1">
    <citation type="journal article" date="2021" name="PeerJ">
        <title>Extensive microbial diversity within the chicken gut microbiome revealed by metagenomics and culture.</title>
        <authorList>
            <person name="Gilroy R."/>
            <person name="Ravi A."/>
            <person name="Getino M."/>
            <person name="Pursley I."/>
            <person name="Horton D.L."/>
            <person name="Alikhan N.F."/>
            <person name="Baker D."/>
            <person name="Gharbi K."/>
            <person name="Hall N."/>
            <person name="Watson M."/>
            <person name="Adriaenssens E.M."/>
            <person name="Foster-Nyarko E."/>
            <person name="Jarju S."/>
            <person name="Secka A."/>
            <person name="Antonio M."/>
            <person name="Oren A."/>
            <person name="Chaudhuri R.R."/>
            <person name="La Ragione R."/>
            <person name="Hildebrand F."/>
            <person name="Pallen M.J."/>
        </authorList>
    </citation>
    <scope>NUCLEOTIDE SEQUENCE</scope>
    <source>
        <strain evidence="1">A5-1222</strain>
    </source>
</reference>
<evidence type="ECO:0000313" key="2">
    <source>
        <dbReference type="Proteomes" id="UP000824247"/>
    </source>
</evidence>
<protein>
    <submittedName>
        <fullName evidence="1">Uncharacterized protein</fullName>
    </submittedName>
</protein>